<dbReference type="RefSeq" id="WP_188627051.1">
    <property type="nucleotide sequence ID" value="NZ_BMIL01000007.1"/>
</dbReference>
<keyword evidence="5" id="KW-1185">Reference proteome</keyword>
<sequence length="201" mass="23224">MENQDKKRTLIINAALLRFAHYGLAKTTMTDIAKDISFSKALLYYYFPDKLSLYVSVIEHLMHTISKDILKSVEKTNTCTEGVLMVLQKRQGYIQKYYNLMEFNKLIGPDLPDDLYEKFSRARAFEIKIISSLLRRGVEKGEFQVENINLTTEVLVEALSGVHFNILSRHKNICPSQDQFKQIFIKEKFLAKIFLSGLSSN</sequence>
<feature type="DNA-binding region" description="H-T-H motif" evidence="2">
    <location>
        <begin position="28"/>
        <end position="47"/>
    </location>
</feature>
<comment type="caution">
    <text evidence="4">The sequence shown here is derived from an EMBL/GenBank/DDBJ whole genome shotgun (WGS) entry which is preliminary data.</text>
</comment>
<dbReference type="GO" id="GO:0003677">
    <property type="term" value="F:DNA binding"/>
    <property type="evidence" value="ECO:0007669"/>
    <property type="project" value="UniProtKB-UniRule"/>
</dbReference>
<dbReference type="EMBL" id="BMIL01000007">
    <property type="protein sequence ID" value="GGC69019.1"/>
    <property type="molecule type" value="Genomic_DNA"/>
</dbReference>
<evidence type="ECO:0000313" key="4">
    <source>
        <dbReference type="EMBL" id="GGC69019.1"/>
    </source>
</evidence>
<dbReference type="InterPro" id="IPR050624">
    <property type="entry name" value="HTH-type_Tx_Regulator"/>
</dbReference>
<feature type="domain" description="HTH tetR-type" evidence="3">
    <location>
        <begin position="5"/>
        <end position="65"/>
    </location>
</feature>
<accession>A0A916UD26</accession>
<reference evidence="4" key="1">
    <citation type="journal article" date="2014" name="Int. J. Syst. Evol. Microbiol.">
        <title>Complete genome sequence of Corynebacterium casei LMG S-19264T (=DSM 44701T), isolated from a smear-ripened cheese.</title>
        <authorList>
            <consortium name="US DOE Joint Genome Institute (JGI-PGF)"/>
            <person name="Walter F."/>
            <person name="Albersmeier A."/>
            <person name="Kalinowski J."/>
            <person name="Ruckert C."/>
        </authorList>
    </citation>
    <scope>NUCLEOTIDE SEQUENCE</scope>
    <source>
        <strain evidence="4">CGMCC 1.15343</strain>
    </source>
</reference>
<dbReference type="Gene3D" id="1.10.10.60">
    <property type="entry name" value="Homeodomain-like"/>
    <property type="match status" value="1"/>
</dbReference>
<protein>
    <recommendedName>
        <fullName evidence="3">HTH tetR-type domain-containing protein</fullName>
    </recommendedName>
</protein>
<proteinExistence type="predicted"/>
<evidence type="ECO:0000313" key="5">
    <source>
        <dbReference type="Proteomes" id="UP000651668"/>
    </source>
</evidence>
<dbReference type="PROSITE" id="PS50977">
    <property type="entry name" value="HTH_TETR_2"/>
    <property type="match status" value="1"/>
</dbReference>
<dbReference type="SUPFAM" id="SSF48498">
    <property type="entry name" value="Tetracyclin repressor-like, C-terminal domain"/>
    <property type="match status" value="1"/>
</dbReference>
<dbReference type="Pfam" id="PF00440">
    <property type="entry name" value="TetR_N"/>
    <property type="match status" value="1"/>
</dbReference>
<gene>
    <name evidence="4" type="ORF">GCM10011387_23010</name>
</gene>
<organism evidence="4 5">
    <name type="scientific">Pedobacter quisquiliarum</name>
    <dbReference type="NCBI Taxonomy" id="1834438"/>
    <lineage>
        <taxon>Bacteria</taxon>
        <taxon>Pseudomonadati</taxon>
        <taxon>Bacteroidota</taxon>
        <taxon>Sphingobacteriia</taxon>
        <taxon>Sphingobacteriales</taxon>
        <taxon>Sphingobacteriaceae</taxon>
        <taxon>Pedobacter</taxon>
    </lineage>
</organism>
<dbReference type="InterPro" id="IPR009057">
    <property type="entry name" value="Homeodomain-like_sf"/>
</dbReference>
<dbReference type="AlphaFoldDB" id="A0A916UD26"/>
<dbReference type="InterPro" id="IPR001647">
    <property type="entry name" value="HTH_TetR"/>
</dbReference>
<keyword evidence="1 2" id="KW-0238">DNA-binding</keyword>
<dbReference type="SUPFAM" id="SSF46689">
    <property type="entry name" value="Homeodomain-like"/>
    <property type="match status" value="1"/>
</dbReference>
<dbReference type="PANTHER" id="PTHR43479:SF11">
    <property type="entry name" value="ACREF_ENVCD OPERON REPRESSOR-RELATED"/>
    <property type="match status" value="1"/>
</dbReference>
<evidence type="ECO:0000259" key="3">
    <source>
        <dbReference type="PROSITE" id="PS50977"/>
    </source>
</evidence>
<dbReference type="InterPro" id="IPR036271">
    <property type="entry name" value="Tet_transcr_reg_TetR-rel_C_sf"/>
</dbReference>
<dbReference type="Proteomes" id="UP000651668">
    <property type="component" value="Unassembled WGS sequence"/>
</dbReference>
<evidence type="ECO:0000256" key="2">
    <source>
        <dbReference type="PROSITE-ProRule" id="PRU00335"/>
    </source>
</evidence>
<evidence type="ECO:0000256" key="1">
    <source>
        <dbReference type="ARBA" id="ARBA00023125"/>
    </source>
</evidence>
<name>A0A916UD26_9SPHI</name>
<dbReference type="PANTHER" id="PTHR43479">
    <property type="entry name" value="ACREF/ENVCD OPERON REPRESSOR-RELATED"/>
    <property type="match status" value="1"/>
</dbReference>
<reference evidence="4" key="2">
    <citation type="submission" date="2020-09" db="EMBL/GenBank/DDBJ databases">
        <authorList>
            <person name="Sun Q."/>
            <person name="Zhou Y."/>
        </authorList>
    </citation>
    <scope>NUCLEOTIDE SEQUENCE</scope>
    <source>
        <strain evidence="4">CGMCC 1.15343</strain>
    </source>
</reference>
<dbReference type="Gene3D" id="1.10.357.10">
    <property type="entry name" value="Tetracycline Repressor, domain 2"/>
    <property type="match status" value="1"/>
</dbReference>